<evidence type="ECO:0000313" key="1">
    <source>
        <dbReference type="EMBL" id="KAI1617385.1"/>
    </source>
</evidence>
<organism evidence="1 2">
    <name type="scientific">Exophiala viscosa</name>
    <dbReference type="NCBI Taxonomy" id="2486360"/>
    <lineage>
        <taxon>Eukaryota</taxon>
        <taxon>Fungi</taxon>
        <taxon>Dikarya</taxon>
        <taxon>Ascomycota</taxon>
        <taxon>Pezizomycotina</taxon>
        <taxon>Eurotiomycetes</taxon>
        <taxon>Chaetothyriomycetidae</taxon>
        <taxon>Chaetothyriales</taxon>
        <taxon>Herpotrichiellaceae</taxon>
        <taxon>Exophiala</taxon>
    </lineage>
</organism>
<proteinExistence type="predicted"/>
<name>A0AAN6E3D3_9EURO</name>
<dbReference type="EMBL" id="MU404350">
    <property type="protein sequence ID" value="KAI1617385.1"/>
    <property type="molecule type" value="Genomic_DNA"/>
</dbReference>
<evidence type="ECO:0008006" key="3">
    <source>
        <dbReference type="Google" id="ProtNLM"/>
    </source>
</evidence>
<reference evidence="1" key="1">
    <citation type="journal article" date="2022" name="bioRxiv">
        <title>Deciphering the potential niche of two novel black yeast fungi from a biological soil crust based on their genomes, phenotypes, and melanin regulation.</title>
        <authorList>
            <consortium name="DOE Joint Genome Institute"/>
            <person name="Carr E.C."/>
            <person name="Barton Q."/>
            <person name="Grambo S."/>
            <person name="Sullivan M."/>
            <person name="Renfro C.M."/>
            <person name="Kuo A."/>
            <person name="Pangilinan J."/>
            <person name="Lipzen A."/>
            <person name="Keymanesh K."/>
            <person name="Savage E."/>
            <person name="Barry K."/>
            <person name="Grigoriev I.V."/>
            <person name="Riekhof W.R."/>
            <person name="Harris S.S."/>
        </authorList>
    </citation>
    <scope>NUCLEOTIDE SEQUENCE</scope>
    <source>
        <strain evidence="1">JF 03-4F</strain>
    </source>
</reference>
<keyword evidence="2" id="KW-1185">Reference proteome</keyword>
<dbReference type="Proteomes" id="UP001203852">
    <property type="component" value="Unassembled WGS sequence"/>
</dbReference>
<evidence type="ECO:0000313" key="2">
    <source>
        <dbReference type="Proteomes" id="UP001203852"/>
    </source>
</evidence>
<sequence length="91" mass="9808">MSAARGFFDAISFGDRKFVDGALGVDNPVEEAEAEASDIWCAEIGPVQPLDASSRTGPASFEQAYTEVSRKLYNSKNARRRDAAGVYTTVT</sequence>
<gene>
    <name evidence="1" type="ORF">EDD36DRAFT_423999</name>
</gene>
<dbReference type="SUPFAM" id="SSF52151">
    <property type="entry name" value="FabD/lysophospholipase-like"/>
    <property type="match status" value="1"/>
</dbReference>
<dbReference type="AlphaFoldDB" id="A0AAN6E3D3"/>
<dbReference type="Gene3D" id="3.40.1090.10">
    <property type="entry name" value="Cytosolic phospholipase A2 catalytic domain"/>
    <property type="match status" value="1"/>
</dbReference>
<comment type="caution">
    <text evidence="1">The sequence shown here is derived from an EMBL/GenBank/DDBJ whole genome shotgun (WGS) entry which is preliminary data.</text>
</comment>
<protein>
    <recommendedName>
        <fullName evidence="3">PNPLA domain-containing protein</fullName>
    </recommendedName>
</protein>
<accession>A0AAN6E3D3</accession>
<dbReference type="InterPro" id="IPR016035">
    <property type="entry name" value="Acyl_Trfase/lysoPLipase"/>
</dbReference>